<reference evidence="8 9" key="1">
    <citation type="journal article" date="2017" name="Front. Microbiol.">
        <title>New Insights into the Diversity of the Genus Faecalibacterium.</title>
        <authorList>
            <person name="Benevides L."/>
            <person name="Burman S."/>
            <person name="Martin R."/>
            <person name="Robert V."/>
            <person name="Thomas M."/>
            <person name="Miquel S."/>
            <person name="Chain F."/>
            <person name="Sokol H."/>
            <person name="Bermudez-Humaran L.G."/>
            <person name="Morrison M."/>
            <person name="Langella P."/>
            <person name="Azevedo V.A."/>
            <person name="Chatel J.M."/>
            <person name="Soares S."/>
        </authorList>
    </citation>
    <scope>NUCLEOTIDE SEQUENCE [LARGE SCALE GENOMIC DNA]</scope>
    <source>
        <strain evidence="8 9">CNCM I 4546</strain>
    </source>
</reference>
<dbReference type="Gene3D" id="2.60.40.740">
    <property type="match status" value="2"/>
</dbReference>
<dbReference type="Proteomes" id="UP000219901">
    <property type="component" value="Unassembled WGS sequence"/>
</dbReference>
<evidence type="ECO:0000256" key="4">
    <source>
        <dbReference type="ARBA" id="ARBA00023088"/>
    </source>
</evidence>
<evidence type="ECO:0000256" key="1">
    <source>
        <dbReference type="ARBA" id="ARBA00022512"/>
    </source>
</evidence>
<dbReference type="SUPFAM" id="SSF49401">
    <property type="entry name" value="Bacterial adhesins"/>
    <property type="match status" value="2"/>
</dbReference>
<dbReference type="Pfam" id="PF17802">
    <property type="entry name" value="SpaA"/>
    <property type="match status" value="1"/>
</dbReference>
<dbReference type="PROSITE" id="PS50847">
    <property type="entry name" value="GRAM_POS_ANCHORING"/>
    <property type="match status" value="1"/>
</dbReference>
<feature type="domain" description="Gram-positive cocci surface proteins LPxTG" evidence="7">
    <location>
        <begin position="1784"/>
        <end position="1824"/>
    </location>
</feature>
<dbReference type="EMBL" id="NMTV01000015">
    <property type="protein sequence ID" value="PDX73709.1"/>
    <property type="molecule type" value="Genomic_DNA"/>
</dbReference>
<proteinExistence type="predicted"/>
<feature type="compositionally biased region" description="Acidic residues" evidence="5">
    <location>
        <begin position="396"/>
        <end position="406"/>
    </location>
</feature>
<dbReference type="Gene3D" id="2.60.40.10">
    <property type="entry name" value="Immunoglobulins"/>
    <property type="match status" value="1"/>
</dbReference>
<feature type="compositionally biased region" description="Low complexity" evidence="5">
    <location>
        <begin position="407"/>
        <end position="425"/>
    </location>
</feature>
<feature type="region of interest" description="Disordered" evidence="5">
    <location>
        <begin position="381"/>
        <end position="458"/>
    </location>
</feature>
<sequence>MNDILKTYMERFREDRHALRRYTAFVLALAMITTLFVNWQLHGVGISMTAQYQCGEEEHAHTADCYTKVLICGYEEGELENADEVAAAAATSQPTVEAEPAPLSLEPQIEFVPHEHTEDCYTEVQTLTCMEEEHVHGDDCFDPEDGTLICEKFEHTHDENCYTTEYELTCGLEEGELVEQVVEPTQSAELAAMAVAEPVALEPAVDTVEPIYHHHTDACYEEVLTCPLPEHHHTVACLSDTSADVETPEEWQAANAEAVMTGNWDEDLLSVAKTQLGYEQSEKNFEIDPADGVTLRYYSRYGQSYGNPYGEWDVMFLSYCLKYAGIPQSAIPQEASVLALRSSMSDMDWLLDGEDGSAANVGDIVIYNKYVTRTVAVDSSADGAADGLDDQFSMDAEGENGAELEESGAAALDTAPAAEDAPAADSVITPDLPDTANPEQPAAKPVDSTGTSASGADTLIPSVVSPAAEPQTTTVTDAQPVETVGIVSEADDDTLTVISGDVDGKVAEVTLSNAEVLAVVDVAAAQYADEMLSSAVDGALKAPDMLTLAGEPMTVSTATKLDENWISGSTIMLNGQTYTVKGTPTTDAPTLPEGVSVTVNDNVSLHYGFDIPDGSAKGVSTLTYKLPSHLIPLKNTASGFLTNGQNEAIGTITVDTNGLATLNFNKPLSGQTSGTFYVDCRVSETSTSTENKIRFPGTNHTVEIKKQTDVKVKKEIVKNASGSEYTLQSDGTYKVHYKVTVSTKNGSGETIDLVDKITEINNISDVKYQDVKLYKNGSTTPYSDCKVTTSNENGRPAIKITTADGSKLPALNAGEYYTLDYDLEFKKTKQDWGNIKNTAFANGESNGKEISFQNELQKYGSYDPKTREITWTIEIYPNGNKLAGLELNDTLPTGTEMTGKFIIKDKDGKKLVDEPNFEAGKDRFTYTFPNKSPFTDPNANSKYTVTYTTTAPADFATNPTVSNTATIKLNGGKKWEGTGSAGYNKGSEVVSKTTKSGNNESTLTTSDLDTTTGLFTLPWKLEVQLPDNIGATTVEIQDTIKKPQKGDHYAVKSDLEAAIQKNLLVFVGENSYSYNDLLKAGLNLTIHYYAKVDCEDEYTSPNDNDEVRSFKLTFEKTGTFDLDKVVISEYSTKASYDKTALKPGDKIKFQNKGEGKTATYYFTVPADNSKGLIKTSSNTAGGTNSEGSYSANDVTVEKGNGYTDFNGVKHEGTYIYYQLELSPGDLTKWTATTVTDTLQDGLTYVKDSAYVVVRHGNNKMYTHGDAWRGYSSDVQWKKNGTDWTEHTTRNLSTADFFSVSQNGKELTFNLTDNFRYLHSPEPQYVDRILIRFVAQVDDSIWDPTQQVQTVYFSNSAKWGEYSSTTKTEVKHESQIISKKGQYDNSTGYVRYSVVINPDKLKLGTDKMIELVDDMHPDGNESNTAALVRSTVKLYSYDPTAPDKKGAEIADGVYTVDYKETQKNQRNHYILTVSVPNGYAYVLEYAYRNTSNTSYQMKNTAELCGKTFEATPTKTYATGAGGTADSAGLHLYKVDSRDARKLLPGATFKLEWFDIDSGTYKDVQTVTTDANGEIDLTFSAATSSKPGEDTTGAVYRPHNYLYKLIEKQAPDGYRTDTDWAHYFIWTSDSTSDDVAYKTAVGSYGESNTGVAQGNVNVYKGSASIDLEVTNESNRLTFVKQWIDKDRNPIAADADSLPDYINLELWCTPTQGDPTSAVKAEDIKLEKAKSWTYNYPIPEAYKDWYFYVKEVATNKNYTVSYIGNDGVQHGTITIINTETDSSGYELPSTGGTGTLPYTAVGGTMMLTALAYSFIHRKRRREGRADD</sequence>
<keyword evidence="3" id="KW-0732">Signal</keyword>
<feature type="transmembrane region" description="Helical" evidence="6">
    <location>
        <begin position="1793"/>
        <end position="1812"/>
    </location>
</feature>
<protein>
    <recommendedName>
        <fullName evidence="7">Gram-positive cocci surface proteins LPxTG domain-containing protein</fullName>
    </recommendedName>
</protein>
<evidence type="ECO:0000313" key="8">
    <source>
        <dbReference type="EMBL" id="PDX73709.1"/>
    </source>
</evidence>
<feature type="transmembrane region" description="Helical" evidence="6">
    <location>
        <begin position="21"/>
        <end position="41"/>
    </location>
</feature>
<keyword evidence="1" id="KW-0134">Cell wall</keyword>
<evidence type="ECO:0000256" key="5">
    <source>
        <dbReference type="SAM" id="MobiDB-lite"/>
    </source>
</evidence>
<dbReference type="NCBIfam" id="TIGR01167">
    <property type="entry name" value="LPXTG_anchor"/>
    <property type="match status" value="1"/>
</dbReference>
<evidence type="ECO:0000256" key="2">
    <source>
        <dbReference type="ARBA" id="ARBA00022525"/>
    </source>
</evidence>
<keyword evidence="4" id="KW-0572">Peptidoglycan-anchor</keyword>
<keyword evidence="2" id="KW-0964">Secreted</keyword>
<evidence type="ECO:0000256" key="3">
    <source>
        <dbReference type="ARBA" id="ARBA00022729"/>
    </source>
</evidence>
<organism evidence="8 9">
    <name type="scientific">Faecalibacterium prausnitzii</name>
    <dbReference type="NCBI Taxonomy" id="853"/>
    <lineage>
        <taxon>Bacteria</taxon>
        <taxon>Bacillati</taxon>
        <taxon>Bacillota</taxon>
        <taxon>Clostridia</taxon>
        <taxon>Eubacteriales</taxon>
        <taxon>Oscillospiraceae</taxon>
        <taxon>Faecalibacterium</taxon>
    </lineage>
</organism>
<dbReference type="InterPro" id="IPR008966">
    <property type="entry name" value="Adhesion_dom_sf"/>
</dbReference>
<dbReference type="InterPro" id="IPR013783">
    <property type="entry name" value="Ig-like_fold"/>
</dbReference>
<comment type="caution">
    <text evidence="8">The sequence shown here is derived from an EMBL/GenBank/DDBJ whole genome shotgun (WGS) entry which is preliminary data.</text>
</comment>
<accession>A0A2A7A3G1</accession>
<evidence type="ECO:0000259" key="7">
    <source>
        <dbReference type="PROSITE" id="PS50847"/>
    </source>
</evidence>
<evidence type="ECO:0000313" key="9">
    <source>
        <dbReference type="Proteomes" id="UP000219901"/>
    </source>
</evidence>
<dbReference type="InterPro" id="IPR041033">
    <property type="entry name" value="SpaA_PFL_dom_1"/>
</dbReference>
<dbReference type="InterPro" id="IPR019931">
    <property type="entry name" value="LPXTG_anchor"/>
</dbReference>
<keyword evidence="6" id="KW-0472">Membrane</keyword>
<keyword evidence="6" id="KW-1133">Transmembrane helix</keyword>
<dbReference type="RefSeq" id="WP_097782426.1">
    <property type="nucleotide sequence ID" value="NZ_NMTV01000015.1"/>
</dbReference>
<name>A0A2A7A3G1_9FIRM</name>
<gene>
    <name evidence="8" type="ORF">CGS55_01345</name>
</gene>
<keyword evidence="6" id="KW-0812">Transmembrane</keyword>
<dbReference type="Pfam" id="PF00746">
    <property type="entry name" value="Gram_pos_anchor"/>
    <property type="match status" value="1"/>
</dbReference>
<evidence type="ECO:0000256" key="6">
    <source>
        <dbReference type="SAM" id="Phobius"/>
    </source>
</evidence>